<comment type="pathway">
    <text evidence="1">Amino-acid biosynthesis; L-arginine biosynthesis; N(2)-acetyl-L-ornithine from L-glutamate: step 2/4.</text>
</comment>
<evidence type="ECO:0000313" key="10">
    <source>
        <dbReference type="EnsemblPlants" id="Kaladp0022s0079.1.v1.1"/>
    </source>
</evidence>
<evidence type="ECO:0000313" key="11">
    <source>
        <dbReference type="Proteomes" id="UP000594263"/>
    </source>
</evidence>
<dbReference type="InterPro" id="IPR037528">
    <property type="entry name" value="ArgB"/>
</dbReference>
<dbReference type="InterPro" id="IPR041727">
    <property type="entry name" value="NAGK-C"/>
</dbReference>
<dbReference type="PIRSF" id="PIRSF000728">
    <property type="entry name" value="NAGK"/>
    <property type="match status" value="1"/>
</dbReference>
<evidence type="ECO:0000256" key="6">
    <source>
        <dbReference type="ARBA" id="ARBA00022741"/>
    </source>
</evidence>
<dbReference type="EnsemblPlants" id="Kaladp0022s0079.1.v1.1">
    <property type="protein sequence ID" value="Kaladp0022s0079.1.v1.1"/>
    <property type="gene ID" value="Kaladp0022s0079.v1.1"/>
</dbReference>
<dbReference type="InterPro" id="IPR036393">
    <property type="entry name" value="AceGlu_kinase-like_sf"/>
</dbReference>
<dbReference type="GO" id="GO:0003991">
    <property type="term" value="F:acetylglutamate kinase activity"/>
    <property type="evidence" value="ECO:0007669"/>
    <property type="project" value="UniProtKB-EC"/>
</dbReference>
<dbReference type="AlphaFoldDB" id="A0A7N0T4J3"/>
<keyword evidence="6" id="KW-0547">Nucleotide-binding</keyword>
<keyword evidence="11" id="KW-1185">Reference proteome</keyword>
<evidence type="ECO:0000256" key="5">
    <source>
        <dbReference type="ARBA" id="ARBA00022679"/>
    </source>
</evidence>
<dbReference type="SUPFAM" id="SSF53633">
    <property type="entry name" value="Carbamate kinase-like"/>
    <property type="match status" value="1"/>
</dbReference>
<dbReference type="CDD" id="cd04250">
    <property type="entry name" value="AAK_NAGK-C"/>
    <property type="match status" value="1"/>
</dbReference>
<keyword evidence="3" id="KW-0055">Arginine biosynthesis</keyword>
<dbReference type="InterPro" id="IPR001057">
    <property type="entry name" value="Glu/AcGlu_kinase"/>
</dbReference>
<reference evidence="10" key="1">
    <citation type="submission" date="2021-01" db="UniProtKB">
        <authorList>
            <consortium name="EnsemblPlants"/>
        </authorList>
    </citation>
    <scope>IDENTIFICATION</scope>
</reference>
<evidence type="ECO:0000256" key="2">
    <source>
        <dbReference type="ARBA" id="ARBA00013065"/>
    </source>
</evidence>
<dbReference type="HAMAP" id="MF_00082">
    <property type="entry name" value="ArgB"/>
    <property type="match status" value="1"/>
</dbReference>
<evidence type="ECO:0000256" key="4">
    <source>
        <dbReference type="ARBA" id="ARBA00022605"/>
    </source>
</evidence>
<organism evidence="10 11">
    <name type="scientific">Kalanchoe fedtschenkoi</name>
    <name type="common">Lavender scallops</name>
    <name type="synonym">South American air plant</name>
    <dbReference type="NCBI Taxonomy" id="63787"/>
    <lineage>
        <taxon>Eukaryota</taxon>
        <taxon>Viridiplantae</taxon>
        <taxon>Streptophyta</taxon>
        <taxon>Embryophyta</taxon>
        <taxon>Tracheophyta</taxon>
        <taxon>Spermatophyta</taxon>
        <taxon>Magnoliopsida</taxon>
        <taxon>eudicotyledons</taxon>
        <taxon>Gunneridae</taxon>
        <taxon>Pentapetalae</taxon>
        <taxon>Saxifragales</taxon>
        <taxon>Crassulaceae</taxon>
        <taxon>Kalanchoe</taxon>
    </lineage>
</organism>
<dbReference type="OMA" id="EGLYEDW"/>
<accession>A0A7N0T4J3</accession>
<dbReference type="GO" id="GO:0006526">
    <property type="term" value="P:L-arginine biosynthetic process"/>
    <property type="evidence" value="ECO:0007669"/>
    <property type="project" value="UniProtKB-KW"/>
</dbReference>
<evidence type="ECO:0000256" key="3">
    <source>
        <dbReference type="ARBA" id="ARBA00022571"/>
    </source>
</evidence>
<dbReference type="InterPro" id="IPR004662">
    <property type="entry name" value="AcgluKinase_fam"/>
</dbReference>
<proteinExistence type="inferred from homology"/>
<dbReference type="FunFam" id="3.40.1160.10:FF:000004">
    <property type="entry name" value="Acetylglutamate kinase"/>
    <property type="match status" value="1"/>
</dbReference>
<dbReference type="Proteomes" id="UP000594263">
    <property type="component" value="Unplaced"/>
</dbReference>
<evidence type="ECO:0000259" key="9">
    <source>
        <dbReference type="Pfam" id="PF00696"/>
    </source>
</evidence>
<name>A0A7N0T4J3_KALFE</name>
<dbReference type="PRINTS" id="PR00474">
    <property type="entry name" value="GLU5KINASE"/>
</dbReference>
<keyword evidence="7" id="KW-0418">Kinase</keyword>
<dbReference type="GO" id="GO:0005524">
    <property type="term" value="F:ATP binding"/>
    <property type="evidence" value="ECO:0007669"/>
    <property type="project" value="UniProtKB-KW"/>
</dbReference>
<dbReference type="PANTHER" id="PTHR23342:SF0">
    <property type="entry name" value="N-ACETYLGLUTAMATE SYNTHASE, MITOCHONDRIAL"/>
    <property type="match status" value="1"/>
</dbReference>
<keyword evidence="8" id="KW-0067">ATP-binding</keyword>
<dbReference type="GO" id="GO:0009534">
    <property type="term" value="C:chloroplast thylakoid"/>
    <property type="evidence" value="ECO:0007669"/>
    <property type="project" value="TreeGrafter"/>
</dbReference>
<feature type="domain" description="Aspartate/glutamate/uridylate kinase" evidence="9">
    <location>
        <begin position="52"/>
        <end position="276"/>
    </location>
</feature>
<dbReference type="Gene3D" id="3.40.1160.10">
    <property type="entry name" value="Acetylglutamate kinase-like"/>
    <property type="match status" value="1"/>
</dbReference>
<protein>
    <recommendedName>
        <fullName evidence="2">acetylglutamate kinase</fullName>
        <ecNumber evidence="2">2.7.2.8</ecNumber>
    </recommendedName>
</protein>
<dbReference type="Pfam" id="PF00696">
    <property type="entry name" value="AA_kinase"/>
    <property type="match status" value="1"/>
</dbReference>
<keyword evidence="5" id="KW-0808">Transferase</keyword>
<keyword evidence="4" id="KW-0028">Amino-acid biosynthesis</keyword>
<dbReference type="PANTHER" id="PTHR23342">
    <property type="entry name" value="N-ACETYLGLUTAMATE SYNTHASE"/>
    <property type="match status" value="1"/>
</dbReference>
<dbReference type="EC" id="2.7.2.8" evidence="2"/>
<evidence type="ECO:0000256" key="7">
    <source>
        <dbReference type="ARBA" id="ARBA00022777"/>
    </source>
</evidence>
<evidence type="ECO:0000256" key="8">
    <source>
        <dbReference type="ARBA" id="ARBA00022840"/>
    </source>
</evidence>
<dbReference type="Gramene" id="Kaladp0022s0079.1.v1.1">
    <property type="protein sequence ID" value="Kaladp0022s0079.1.v1.1"/>
    <property type="gene ID" value="Kaladp0022s0079.v1.1"/>
</dbReference>
<sequence>MSLYGKFPPCRRTCIRSVVKNSSTDPLAATPAQTRVDILSESLPFIQKFRGKTIVVKYGGAAMKSAELQASVINDIVLLSVVGLRPVLVHGGGPEINQWLVLTDASTMEIVKMVLVGKVNKDLVSLINKADATAVGLSGLDGNLFTARPQPNSQLGFVGDVARVNPAVLRPLLDSNHIPVIASVAADETGQAYNINADTVAGELAAALGAEKLILLTDVPGILADRNDPTSLVKEVDIKGVKKMMEEGKIGGGMIPKVNCCVRSLAQGVRTASIIDGRVAHSLLLEILTDEGAGTMITG</sequence>
<dbReference type="NCBIfam" id="TIGR00761">
    <property type="entry name" value="argB"/>
    <property type="match status" value="1"/>
</dbReference>
<dbReference type="InterPro" id="IPR001048">
    <property type="entry name" value="Asp/Glu/Uridylate_kinase"/>
</dbReference>
<evidence type="ECO:0000256" key="1">
    <source>
        <dbReference type="ARBA" id="ARBA00004828"/>
    </source>
</evidence>